<evidence type="ECO:0000313" key="4">
    <source>
        <dbReference type="WBParaSite" id="Pan_g22813.t1"/>
    </source>
</evidence>
<dbReference type="Pfam" id="PF16363">
    <property type="entry name" value="GDP_Man_Dehyd"/>
    <property type="match status" value="1"/>
</dbReference>
<proteinExistence type="predicted"/>
<reference evidence="4" key="2">
    <citation type="submission" date="2020-10" db="UniProtKB">
        <authorList>
            <consortium name="WormBaseParasite"/>
        </authorList>
    </citation>
    <scope>IDENTIFICATION</scope>
</reference>
<dbReference type="Gene3D" id="3.40.50.720">
    <property type="entry name" value="NAD(P)-binding Rossmann-like Domain"/>
    <property type="match status" value="1"/>
</dbReference>
<feature type="transmembrane region" description="Helical" evidence="1">
    <location>
        <begin position="20"/>
        <end position="41"/>
    </location>
</feature>
<keyword evidence="1" id="KW-0472">Membrane</keyword>
<organism evidence="3 4">
    <name type="scientific">Panagrellus redivivus</name>
    <name type="common">Microworm</name>
    <dbReference type="NCBI Taxonomy" id="6233"/>
    <lineage>
        <taxon>Eukaryota</taxon>
        <taxon>Metazoa</taxon>
        <taxon>Ecdysozoa</taxon>
        <taxon>Nematoda</taxon>
        <taxon>Chromadorea</taxon>
        <taxon>Rhabditida</taxon>
        <taxon>Tylenchina</taxon>
        <taxon>Panagrolaimomorpha</taxon>
        <taxon>Panagrolaimoidea</taxon>
        <taxon>Panagrolaimidae</taxon>
        <taxon>Panagrellus</taxon>
    </lineage>
</organism>
<keyword evidence="3" id="KW-1185">Reference proteome</keyword>
<dbReference type="InterPro" id="IPR016040">
    <property type="entry name" value="NAD(P)-bd_dom"/>
</dbReference>
<evidence type="ECO:0000313" key="3">
    <source>
        <dbReference type="Proteomes" id="UP000492821"/>
    </source>
</evidence>
<sequence>MPPHPENPTWSGVDPSSSAAPLVLVTGASGYVALHCVNQLLRAGYRTRGTVRSLKNASKIEPLRRLPNQHLLELVEADLEKPNDWPRQVIRGTIPIPHIDL</sequence>
<feature type="domain" description="NAD(P)-binding" evidence="2">
    <location>
        <begin position="24"/>
        <end position="82"/>
    </location>
</feature>
<keyword evidence="1" id="KW-0812">Transmembrane</keyword>
<name>A0A7E4VNX0_PANRE</name>
<evidence type="ECO:0000259" key="2">
    <source>
        <dbReference type="Pfam" id="PF16363"/>
    </source>
</evidence>
<protein>
    <submittedName>
        <fullName evidence="4">Epimerase domain-containing protein</fullName>
    </submittedName>
</protein>
<dbReference type="WBParaSite" id="Pan_g22813.t1">
    <property type="protein sequence ID" value="Pan_g22813.t1"/>
    <property type="gene ID" value="Pan_g22813"/>
</dbReference>
<dbReference type="GO" id="GO:0003824">
    <property type="term" value="F:catalytic activity"/>
    <property type="evidence" value="ECO:0007669"/>
    <property type="project" value="UniProtKB-ARBA"/>
</dbReference>
<keyword evidence="1" id="KW-1133">Transmembrane helix</keyword>
<dbReference type="InterPro" id="IPR036291">
    <property type="entry name" value="NAD(P)-bd_dom_sf"/>
</dbReference>
<evidence type="ECO:0000256" key="1">
    <source>
        <dbReference type="SAM" id="Phobius"/>
    </source>
</evidence>
<accession>A0A7E4VNX0</accession>
<dbReference type="AlphaFoldDB" id="A0A7E4VNX0"/>
<dbReference type="Proteomes" id="UP000492821">
    <property type="component" value="Unassembled WGS sequence"/>
</dbReference>
<dbReference type="SUPFAM" id="SSF51735">
    <property type="entry name" value="NAD(P)-binding Rossmann-fold domains"/>
    <property type="match status" value="1"/>
</dbReference>
<reference evidence="3" key="1">
    <citation type="journal article" date="2013" name="Genetics">
        <title>The draft genome and transcriptome of Panagrellus redivivus are shaped by the harsh demands of a free-living lifestyle.</title>
        <authorList>
            <person name="Srinivasan J."/>
            <person name="Dillman A.R."/>
            <person name="Macchietto M.G."/>
            <person name="Heikkinen L."/>
            <person name="Lakso M."/>
            <person name="Fracchia K.M."/>
            <person name="Antoshechkin I."/>
            <person name="Mortazavi A."/>
            <person name="Wong G."/>
            <person name="Sternberg P.W."/>
        </authorList>
    </citation>
    <scope>NUCLEOTIDE SEQUENCE [LARGE SCALE GENOMIC DNA]</scope>
    <source>
        <strain evidence="3">MT8872</strain>
    </source>
</reference>